<dbReference type="NCBIfam" id="TIGR01489">
    <property type="entry name" value="DKMTPPase-SF"/>
    <property type="match status" value="1"/>
</dbReference>
<dbReference type="Pfam" id="PF06888">
    <property type="entry name" value="Put_Phosphatase"/>
    <property type="match status" value="1"/>
</dbReference>
<dbReference type="Proteomes" id="UP001642464">
    <property type="component" value="Unassembled WGS sequence"/>
</dbReference>
<comment type="caution">
    <text evidence="5">The sequence shown here is derived from an EMBL/GenBank/DDBJ whole genome shotgun (WGS) entry which is preliminary data.</text>
</comment>
<keyword evidence="3" id="KW-0378">Hydrolase</keyword>
<reference evidence="5 6" key="1">
    <citation type="submission" date="2024-02" db="EMBL/GenBank/DDBJ databases">
        <authorList>
            <person name="Chen Y."/>
            <person name="Shah S."/>
            <person name="Dougan E. K."/>
            <person name="Thang M."/>
            <person name="Chan C."/>
        </authorList>
    </citation>
    <scope>NUCLEOTIDE SEQUENCE [LARGE SCALE GENOMIC DNA]</scope>
</reference>
<evidence type="ECO:0000256" key="4">
    <source>
        <dbReference type="ARBA" id="ARBA00022842"/>
    </source>
</evidence>
<comment type="cofactor">
    <cofactor evidence="1">
        <name>Mg(2+)</name>
        <dbReference type="ChEBI" id="CHEBI:18420"/>
    </cofactor>
</comment>
<protein>
    <submittedName>
        <fullName evidence="5">Thiamine phosphate phosphatase-like protein</fullName>
    </submittedName>
</protein>
<accession>A0ABP0JTI0</accession>
<evidence type="ECO:0000313" key="5">
    <source>
        <dbReference type="EMBL" id="CAK9017770.1"/>
    </source>
</evidence>
<dbReference type="InterPro" id="IPR023214">
    <property type="entry name" value="HAD_sf"/>
</dbReference>
<dbReference type="NCBIfam" id="TIGR01488">
    <property type="entry name" value="HAD-SF-IB"/>
    <property type="match status" value="1"/>
</dbReference>
<keyword evidence="4" id="KW-0460">Magnesium</keyword>
<dbReference type="Gene3D" id="3.40.50.1000">
    <property type="entry name" value="HAD superfamily/HAD-like"/>
    <property type="match status" value="1"/>
</dbReference>
<dbReference type="SUPFAM" id="SSF56784">
    <property type="entry name" value="HAD-like"/>
    <property type="match status" value="1"/>
</dbReference>
<gene>
    <name evidence="5" type="ORF">SCF082_LOCUS13794</name>
</gene>
<keyword evidence="6" id="KW-1185">Reference proteome</keyword>
<dbReference type="InterPro" id="IPR006384">
    <property type="entry name" value="HAD_hydro_PyrdxlP_Pase-like"/>
</dbReference>
<dbReference type="InterPro" id="IPR036412">
    <property type="entry name" value="HAD-like_sf"/>
</dbReference>
<evidence type="ECO:0000256" key="1">
    <source>
        <dbReference type="ARBA" id="ARBA00001946"/>
    </source>
</evidence>
<name>A0ABP0JTI0_9DINO</name>
<keyword evidence="2" id="KW-0479">Metal-binding</keyword>
<proteinExistence type="predicted"/>
<sequence>MFASQTPRVHYPEAGFYFLLLRTTRTHGPKLEGSTVVQLPTVMIMKSISFIRGSRWDRKSFSAGLPGLLIHSIAPAAPGARLEATVAEVPVFPGSLDAIRAAHEAKASQVILSDANTVFIEAFLQKEGLRHCFSDVISNPASFDEEGRLHIKPFHDGEAHDCPLCPSNLCKGSVLQHLLGATSPARVAYVGDGGGDFCPACELRPQDLLLCRAPPSDPLKRFGLLRRLEGPAQATRHGGIAQVVAKVVKWHSGDDLLAAIRGFLR</sequence>
<dbReference type="EMBL" id="CAXAMM010008558">
    <property type="protein sequence ID" value="CAK9017770.1"/>
    <property type="molecule type" value="Genomic_DNA"/>
</dbReference>
<organism evidence="5 6">
    <name type="scientific">Durusdinium trenchii</name>
    <dbReference type="NCBI Taxonomy" id="1381693"/>
    <lineage>
        <taxon>Eukaryota</taxon>
        <taxon>Sar</taxon>
        <taxon>Alveolata</taxon>
        <taxon>Dinophyceae</taxon>
        <taxon>Suessiales</taxon>
        <taxon>Symbiodiniaceae</taxon>
        <taxon>Durusdinium</taxon>
    </lineage>
</organism>
<evidence type="ECO:0000256" key="3">
    <source>
        <dbReference type="ARBA" id="ARBA00022801"/>
    </source>
</evidence>
<dbReference type="InterPro" id="IPR016965">
    <property type="entry name" value="Pase_PHOSPHO-typ"/>
</dbReference>
<dbReference type="PANTHER" id="PTHR20889">
    <property type="entry name" value="PHOSPHATASE, ORPHAN 1, 2"/>
    <property type="match status" value="1"/>
</dbReference>
<dbReference type="PANTHER" id="PTHR20889:SF12">
    <property type="entry name" value="LP01149P"/>
    <property type="match status" value="1"/>
</dbReference>
<evidence type="ECO:0000313" key="6">
    <source>
        <dbReference type="Proteomes" id="UP001642464"/>
    </source>
</evidence>
<evidence type="ECO:0000256" key="2">
    <source>
        <dbReference type="ARBA" id="ARBA00022723"/>
    </source>
</evidence>